<gene>
    <name evidence="1" type="primary">CDC27_1</name>
    <name evidence="1" type="ORF">LTR16_000998</name>
</gene>
<dbReference type="InterPro" id="IPR011990">
    <property type="entry name" value="TPR-like_helical_dom_sf"/>
</dbReference>
<dbReference type="Proteomes" id="UP001357485">
    <property type="component" value="Unassembled WGS sequence"/>
</dbReference>
<reference evidence="1 2" key="1">
    <citation type="submission" date="2023-08" db="EMBL/GenBank/DDBJ databases">
        <title>Black Yeasts Isolated from many extreme environments.</title>
        <authorList>
            <person name="Coleine C."/>
            <person name="Stajich J.E."/>
            <person name="Selbmann L."/>
        </authorList>
    </citation>
    <scope>NUCLEOTIDE SEQUENCE [LARGE SCALE GENOMIC DNA]</scope>
    <source>
        <strain evidence="1 2">CCFEE 536</strain>
    </source>
</reference>
<dbReference type="EMBL" id="JAVRRA010000041">
    <property type="protein sequence ID" value="KAK5295359.1"/>
    <property type="molecule type" value="Genomic_DNA"/>
</dbReference>
<sequence length="112" mass="12506">MSPVDVHKATQLRQLTYYHLDNDLLDNAVFLAGRLHAAEPRSPDAAHLLALSYLRLKRPKAAYDYSHKHGASGRHLGCAYVFALACLDLGRHTDGITALEKSRALWAGRNNW</sequence>
<feature type="non-terminal residue" evidence="1">
    <location>
        <position position="112"/>
    </location>
</feature>
<evidence type="ECO:0000313" key="1">
    <source>
        <dbReference type="EMBL" id="KAK5295359.1"/>
    </source>
</evidence>
<evidence type="ECO:0000313" key="2">
    <source>
        <dbReference type="Proteomes" id="UP001357485"/>
    </source>
</evidence>
<organism evidence="1 2">
    <name type="scientific">Cryomyces antarcticus</name>
    <dbReference type="NCBI Taxonomy" id="329879"/>
    <lineage>
        <taxon>Eukaryota</taxon>
        <taxon>Fungi</taxon>
        <taxon>Dikarya</taxon>
        <taxon>Ascomycota</taxon>
        <taxon>Pezizomycotina</taxon>
        <taxon>Dothideomycetes</taxon>
        <taxon>Dothideomycetes incertae sedis</taxon>
        <taxon>Cryomyces</taxon>
    </lineage>
</organism>
<proteinExistence type="predicted"/>
<dbReference type="Gene3D" id="1.25.40.10">
    <property type="entry name" value="Tetratricopeptide repeat domain"/>
    <property type="match status" value="1"/>
</dbReference>
<keyword evidence="2" id="KW-1185">Reference proteome</keyword>
<comment type="caution">
    <text evidence="1">The sequence shown here is derived from an EMBL/GenBank/DDBJ whole genome shotgun (WGS) entry which is preliminary data.</text>
</comment>
<protein>
    <submittedName>
        <fullName evidence="1">Anaphase-promoting complex subunit cdc27</fullName>
    </submittedName>
</protein>
<dbReference type="SUPFAM" id="SSF48452">
    <property type="entry name" value="TPR-like"/>
    <property type="match status" value="1"/>
</dbReference>
<name>A0ABR0M8J8_9PEZI</name>
<accession>A0ABR0M8J8</accession>
<dbReference type="Pfam" id="PF12895">
    <property type="entry name" value="ANAPC3"/>
    <property type="match status" value="1"/>
</dbReference>